<evidence type="ECO:0000259" key="1">
    <source>
        <dbReference type="Pfam" id="PF13679"/>
    </source>
</evidence>
<dbReference type="SUPFAM" id="SSF53335">
    <property type="entry name" value="S-adenosyl-L-methionine-dependent methyltransferases"/>
    <property type="match status" value="1"/>
</dbReference>
<sequence>MAKYSCDTAPETLGWIESIADFIKPFYFLINAHVVNFFKDRLWEAVDEDWIQCLSDEPVENLLLIPSGVVQDHWPASLKDFVLTLKSLVYPREQADLKKVFPNFHTTELNTVLAQGMNFKKKHEVEVLSAIVSSVASGVRADAVIDVGAGQGYLAQVLAFEYQHSVVAIDACSHHGKVTNARAERIKKYYMAQMRKFGLHIFLLDQETRD</sequence>
<comment type="caution">
    <text evidence="2">The sequence shown here is derived from an EMBL/GenBank/DDBJ whole genome shotgun (WGS) entry which is preliminary data.</text>
</comment>
<evidence type="ECO:0000313" key="3">
    <source>
        <dbReference type="Proteomes" id="UP001472677"/>
    </source>
</evidence>
<gene>
    <name evidence="2" type="ORF">V6N12_007321</name>
</gene>
<reference evidence="2 3" key="1">
    <citation type="journal article" date="2024" name="G3 (Bethesda)">
        <title>Genome assembly of Hibiscus sabdariffa L. provides insights into metabolisms of medicinal natural products.</title>
        <authorList>
            <person name="Kim T."/>
        </authorList>
    </citation>
    <scope>NUCLEOTIDE SEQUENCE [LARGE SCALE GENOMIC DNA]</scope>
    <source>
        <strain evidence="2">TK-2024</strain>
        <tissue evidence="2">Old leaves</tissue>
    </source>
</reference>
<dbReference type="EMBL" id="JBBPBM010000009">
    <property type="protein sequence ID" value="KAK8568780.1"/>
    <property type="molecule type" value="Genomic_DNA"/>
</dbReference>
<protein>
    <recommendedName>
        <fullName evidence="1">Methyltransferase domain-containing protein</fullName>
    </recommendedName>
</protein>
<dbReference type="PANTHER" id="PTHR12496:SF0">
    <property type="entry name" value="METHYLTRANSFERASE DOMAIN-CONTAINING PROTEIN"/>
    <property type="match status" value="1"/>
</dbReference>
<dbReference type="Pfam" id="PF13679">
    <property type="entry name" value="Methyltransf_32"/>
    <property type="match status" value="1"/>
</dbReference>
<evidence type="ECO:0000313" key="2">
    <source>
        <dbReference type="EMBL" id="KAK8568780.1"/>
    </source>
</evidence>
<dbReference type="InterPro" id="IPR025714">
    <property type="entry name" value="Methyltranfer_dom"/>
</dbReference>
<dbReference type="InterPro" id="IPR029063">
    <property type="entry name" value="SAM-dependent_MTases_sf"/>
</dbReference>
<feature type="domain" description="Methyltransferase" evidence="1">
    <location>
        <begin position="120"/>
        <end position="196"/>
    </location>
</feature>
<proteinExistence type="predicted"/>
<dbReference type="Proteomes" id="UP001472677">
    <property type="component" value="Unassembled WGS sequence"/>
</dbReference>
<dbReference type="InterPro" id="IPR052220">
    <property type="entry name" value="METTL25"/>
</dbReference>
<name>A0ABR2F1H2_9ROSI</name>
<dbReference type="PANTHER" id="PTHR12496">
    <property type="entry name" value="CGI-41 METHYLTRANSFERASE"/>
    <property type="match status" value="1"/>
</dbReference>
<organism evidence="2 3">
    <name type="scientific">Hibiscus sabdariffa</name>
    <name type="common">roselle</name>
    <dbReference type="NCBI Taxonomy" id="183260"/>
    <lineage>
        <taxon>Eukaryota</taxon>
        <taxon>Viridiplantae</taxon>
        <taxon>Streptophyta</taxon>
        <taxon>Embryophyta</taxon>
        <taxon>Tracheophyta</taxon>
        <taxon>Spermatophyta</taxon>
        <taxon>Magnoliopsida</taxon>
        <taxon>eudicotyledons</taxon>
        <taxon>Gunneridae</taxon>
        <taxon>Pentapetalae</taxon>
        <taxon>rosids</taxon>
        <taxon>malvids</taxon>
        <taxon>Malvales</taxon>
        <taxon>Malvaceae</taxon>
        <taxon>Malvoideae</taxon>
        <taxon>Hibiscus</taxon>
    </lineage>
</organism>
<keyword evidence="3" id="KW-1185">Reference proteome</keyword>
<dbReference type="Gene3D" id="3.40.50.150">
    <property type="entry name" value="Vaccinia Virus protein VP39"/>
    <property type="match status" value="1"/>
</dbReference>
<accession>A0ABR2F1H2</accession>